<protein>
    <recommendedName>
        <fullName evidence="6">Transport permease protein</fullName>
    </recommendedName>
</protein>
<evidence type="ECO:0000256" key="2">
    <source>
        <dbReference type="ARBA" id="ARBA00022692"/>
    </source>
</evidence>
<dbReference type="OrthoDB" id="3370990at2"/>
<dbReference type="PIRSF" id="PIRSF006648">
    <property type="entry name" value="DrrB"/>
    <property type="match status" value="1"/>
</dbReference>
<feature type="transmembrane region" description="Helical" evidence="6">
    <location>
        <begin position="21"/>
        <end position="41"/>
    </location>
</feature>
<feature type="domain" description="ABC transmembrane type-2" evidence="7">
    <location>
        <begin position="21"/>
        <end position="249"/>
    </location>
</feature>
<keyword evidence="5" id="KW-0046">Antibiotic resistance</keyword>
<dbReference type="RefSeq" id="WP_117226491.1">
    <property type="nucleotide sequence ID" value="NZ_CP061725.1"/>
</dbReference>
<feature type="transmembrane region" description="Helical" evidence="6">
    <location>
        <begin position="132"/>
        <end position="160"/>
    </location>
</feature>
<feature type="transmembrane region" description="Helical" evidence="6">
    <location>
        <begin position="98"/>
        <end position="126"/>
    </location>
</feature>
<feature type="transmembrane region" description="Helical" evidence="6">
    <location>
        <begin position="224"/>
        <end position="242"/>
    </location>
</feature>
<feature type="transmembrane region" description="Helical" evidence="6">
    <location>
        <begin position="172"/>
        <end position="194"/>
    </location>
</feature>
<dbReference type="InterPro" id="IPR000412">
    <property type="entry name" value="ABC_2_transport"/>
</dbReference>
<dbReference type="InterPro" id="IPR047817">
    <property type="entry name" value="ABC2_TM_bact-type"/>
</dbReference>
<evidence type="ECO:0000256" key="1">
    <source>
        <dbReference type="ARBA" id="ARBA00004141"/>
    </source>
</evidence>
<comment type="similarity">
    <text evidence="6">Belongs to the ABC-2 integral membrane protein family.</text>
</comment>
<evidence type="ECO:0000313" key="9">
    <source>
        <dbReference type="Proteomes" id="UP000262621"/>
    </source>
</evidence>
<keyword evidence="6" id="KW-0813">Transport</keyword>
<dbReference type="GO" id="GO:0046677">
    <property type="term" value="P:response to antibiotic"/>
    <property type="evidence" value="ECO:0007669"/>
    <property type="project" value="UniProtKB-KW"/>
</dbReference>
<dbReference type="PROSITE" id="PS51012">
    <property type="entry name" value="ABC_TM2"/>
    <property type="match status" value="1"/>
</dbReference>
<gene>
    <name evidence="8" type="ORF">D0Q02_03285</name>
</gene>
<dbReference type="InterPro" id="IPR013525">
    <property type="entry name" value="ABC2_TM"/>
</dbReference>
<keyword evidence="3 6" id="KW-1133">Transmembrane helix</keyword>
<dbReference type="InterPro" id="IPR051784">
    <property type="entry name" value="Nod_factor_ABC_transporter"/>
</dbReference>
<comment type="caution">
    <text evidence="8">The sequence shown here is derived from an EMBL/GenBank/DDBJ whole genome shotgun (WGS) entry which is preliminary data.</text>
</comment>
<name>A0A372G4F0_9ACTN</name>
<comment type="subcellular location">
    <subcellularLocation>
        <location evidence="6">Cell membrane</location>
        <topology evidence="6">Multi-pass membrane protein</topology>
    </subcellularLocation>
    <subcellularLocation>
        <location evidence="1">Membrane</location>
        <topology evidence="1">Multi-pass membrane protein</topology>
    </subcellularLocation>
</comment>
<dbReference type="AlphaFoldDB" id="A0A372G4F0"/>
<evidence type="ECO:0000256" key="5">
    <source>
        <dbReference type="ARBA" id="ARBA00023251"/>
    </source>
</evidence>
<evidence type="ECO:0000256" key="3">
    <source>
        <dbReference type="ARBA" id="ARBA00022989"/>
    </source>
</evidence>
<evidence type="ECO:0000259" key="7">
    <source>
        <dbReference type="PROSITE" id="PS51012"/>
    </source>
</evidence>
<evidence type="ECO:0000313" key="8">
    <source>
        <dbReference type="EMBL" id="RFS47610.1"/>
    </source>
</evidence>
<organism evidence="8 9">
    <name type="scientific">Micromonospora craniellae</name>
    <dbReference type="NCBI Taxonomy" id="2294034"/>
    <lineage>
        <taxon>Bacteria</taxon>
        <taxon>Bacillati</taxon>
        <taxon>Actinomycetota</taxon>
        <taxon>Actinomycetes</taxon>
        <taxon>Micromonosporales</taxon>
        <taxon>Micromonosporaceae</taxon>
        <taxon>Micromonospora</taxon>
    </lineage>
</organism>
<evidence type="ECO:0000256" key="6">
    <source>
        <dbReference type="RuleBase" id="RU361157"/>
    </source>
</evidence>
<dbReference type="PANTHER" id="PTHR43229:SF2">
    <property type="entry name" value="NODULATION PROTEIN J"/>
    <property type="match status" value="1"/>
</dbReference>
<keyword evidence="2 6" id="KW-0812">Transmembrane</keyword>
<sequence>MSADAVVLAGRHLRLMARRPASVLGAVVFPLIFALLFFTVFGRVMERAGYDYVFYLLPAVIVQACFFTAMASAVLSAEDTTGGTLRRLRTMPVNRSAPILGLLTAAVTRAAVSMVVLVPLALALGFRFRGSFLATAGFVVLLLAFAAALCTCFIAMGLALRRVEAVQPAVNLVYFPFLLLSSAFAPASAFPAWLCPVVEHQPVSRVLDASRALADTGVAVARPLLFAGLWLAALTVLGLVLGTRAMGRSI</sequence>
<reference evidence="8 9" key="1">
    <citation type="submission" date="2018-08" db="EMBL/GenBank/DDBJ databases">
        <title>Verrucosispora craniellae sp. nov., isolated from a marine sponge in the South China Sea.</title>
        <authorList>
            <person name="Li L."/>
            <person name="Lin H.W."/>
        </authorList>
    </citation>
    <scope>NUCLEOTIDE SEQUENCE [LARGE SCALE GENOMIC DNA]</scope>
    <source>
        <strain evidence="8 9">LHW63014</strain>
    </source>
</reference>
<dbReference type="EMBL" id="QVFU01000002">
    <property type="protein sequence ID" value="RFS47610.1"/>
    <property type="molecule type" value="Genomic_DNA"/>
</dbReference>
<dbReference type="GO" id="GO:0043190">
    <property type="term" value="C:ATP-binding cassette (ABC) transporter complex"/>
    <property type="evidence" value="ECO:0007669"/>
    <property type="project" value="InterPro"/>
</dbReference>
<keyword evidence="4 6" id="KW-0472">Membrane</keyword>
<dbReference type="Pfam" id="PF01061">
    <property type="entry name" value="ABC2_membrane"/>
    <property type="match status" value="1"/>
</dbReference>
<proteinExistence type="inferred from homology"/>
<keyword evidence="6" id="KW-1003">Cell membrane</keyword>
<evidence type="ECO:0000256" key="4">
    <source>
        <dbReference type="ARBA" id="ARBA00023136"/>
    </source>
</evidence>
<feature type="transmembrane region" description="Helical" evidence="6">
    <location>
        <begin position="53"/>
        <end position="77"/>
    </location>
</feature>
<dbReference type="Proteomes" id="UP000262621">
    <property type="component" value="Unassembled WGS sequence"/>
</dbReference>
<keyword evidence="9" id="KW-1185">Reference proteome</keyword>
<dbReference type="GO" id="GO:0140359">
    <property type="term" value="F:ABC-type transporter activity"/>
    <property type="evidence" value="ECO:0007669"/>
    <property type="project" value="InterPro"/>
</dbReference>
<dbReference type="PANTHER" id="PTHR43229">
    <property type="entry name" value="NODULATION PROTEIN J"/>
    <property type="match status" value="1"/>
</dbReference>
<accession>A0A372G4F0</accession>